<dbReference type="InterPro" id="IPR001789">
    <property type="entry name" value="Sig_transdc_resp-reg_receiver"/>
</dbReference>
<accession>A0A1X9NC82</accession>
<dbReference type="PROSITE" id="PS50110">
    <property type="entry name" value="RESPONSE_REGULATORY"/>
    <property type="match status" value="1"/>
</dbReference>
<feature type="modified residue" description="4-aspartylphosphate" evidence="1">
    <location>
        <position position="46"/>
    </location>
</feature>
<dbReference type="RefSeq" id="WP_085757626.1">
    <property type="nucleotide sequence ID" value="NZ_CP019343.1"/>
</dbReference>
<dbReference type="EMBL" id="CP019343">
    <property type="protein sequence ID" value="ARN73515.1"/>
    <property type="molecule type" value="Genomic_DNA"/>
</dbReference>
<evidence type="ECO:0000313" key="3">
    <source>
        <dbReference type="EMBL" id="ARN73515.1"/>
    </source>
</evidence>
<evidence type="ECO:0000256" key="1">
    <source>
        <dbReference type="PROSITE-ProRule" id="PRU00169"/>
    </source>
</evidence>
<feature type="domain" description="Response regulatory" evidence="2">
    <location>
        <begin position="1"/>
        <end position="118"/>
    </location>
</feature>
<sequence>MKLNMIIVDGFSVGPQLYNRIVEHYNPTLCPTGQALRSLLDRIVTDVFLINTNLLGMSGYDTCRMIRSNPYYAKVPIVFLANGISLDEKLYGYQSGGNAFIDLNDDADIFLHKLQIEVNNHLAHEPSRQHQRSRLSLADAEKDSWNALASHLSPILASADPEELAGRVIGGCEGFNLSNSVMFYLPTGSKYYSPTDHGQSSSEYKMLLEAKQGGDIIAMGKKLIFNSSHCNLLVRDKNQTILQTPHLASMMRILLRMASEKINGFVLPSPNRETAVDHNTINMGII</sequence>
<gene>
    <name evidence="3" type="ORF">BST96_04910</name>
</gene>
<dbReference type="InterPro" id="IPR011006">
    <property type="entry name" value="CheY-like_superfamily"/>
</dbReference>
<dbReference type="STRING" id="716816.BST96_04910"/>
<dbReference type="SUPFAM" id="SSF52172">
    <property type="entry name" value="CheY-like"/>
    <property type="match status" value="1"/>
</dbReference>
<reference evidence="3 4" key="1">
    <citation type="submission" date="2016-11" db="EMBL/GenBank/DDBJ databases">
        <title>Trade-off between light-utilization and light-protection in marine flavobacteria.</title>
        <authorList>
            <person name="Kumagai Y."/>
        </authorList>
    </citation>
    <scope>NUCLEOTIDE SEQUENCE [LARGE SCALE GENOMIC DNA]</scope>
    <source>
        <strain evidence="3 4">NBRC 107125</strain>
    </source>
</reference>
<name>A0A1X9NC82_9GAMM</name>
<keyword evidence="1" id="KW-0597">Phosphoprotein</keyword>
<dbReference type="GO" id="GO:0000160">
    <property type="term" value="P:phosphorelay signal transduction system"/>
    <property type="evidence" value="ECO:0007669"/>
    <property type="project" value="InterPro"/>
</dbReference>
<dbReference type="AlphaFoldDB" id="A0A1X9NC82"/>
<evidence type="ECO:0000259" key="2">
    <source>
        <dbReference type="PROSITE" id="PS50110"/>
    </source>
</evidence>
<organism evidence="3 4">
    <name type="scientific">Oceanicoccus sagamiensis</name>
    <dbReference type="NCBI Taxonomy" id="716816"/>
    <lineage>
        <taxon>Bacteria</taxon>
        <taxon>Pseudomonadati</taxon>
        <taxon>Pseudomonadota</taxon>
        <taxon>Gammaproteobacteria</taxon>
        <taxon>Cellvibrionales</taxon>
        <taxon>Spongiibacteraceae</taxon>
        <taxon>Oceanicoccus</taxon>
    </lineage>
</organism>
<proteinExistence type="predicted"/>
<evidence type="ECO:0000313" key="4">
    <source>
        <dbReference type="Proteomes" id="UP000193450"/>
    </source>
</evidence>
<dbReference type="Proteomes" id="UP000193450">
    <property type="component" value="Chromosome"/>
</dbReference>
<dbReference type="KEGG" id="osg:BST96_04910"/>
<dbReference type="Gene3D" id="3.40.50.2300">
    <property type="match status" value="1"/>
</dbReference>
<protein>
    <recommendedName>
        <fullName evidence="2">Response regulatory domain-containing protein</fullName>
    </recommendedName>
</protein>
<keyword evidence="4" id="KW-1185">Reference proteome</keyword>
<dbReference type="OrthoDB" id="9800897at2"/>